<sequence length="380" mass="40957">MRPTSAPQPGARSLSLAWPLLGCYTVLVVYASLFPFEGWRAQGVAPWAFLTAPWPRYWTRFDVVANLLGYVPLGALLTVALARAGWPRGAPVLGVVGPALLSLAMEATQTYLPQRVPSQADALLNAIGALIGAVGATVLLRWRVLGSWAQFRARWQQPGGQWAWAVLLLWPLAVLYPTPVPFGTGQFWPRLEAALWRAAEGSPLQAWLPQSPPLAAPSPLTEALLVALSLWLPVLLGYASVRHIGQRSVFALLFGAVAWGSGALSAVLSFGPLHAWAWLTPPTQLGLAAAGAMSLFALPLGSRAAALLAVLAGGLMLGLLNRVPDPAYLGEWLQTWEQGRFSRFHGLSQWLGWLWPWAALAAAARLALRRSEGASYNRRP</sequence>
<gene>
    <name evidence="2" type="ORF">Tfont_00935</name>
</gene>
<proteinExistence type="predicted"/>
<dbReference type="InterPro" id="IPR006976">
    <property type="entry name" value="VanZ-like"/>
</dbReference>
<organism evidence="2 3">
    <name type="scientific">Tepidimonas fonticaldi</name>
    <dbReference type="NCBI Taxonomy" id="1101373"/>
    <lineage>
        <taxon>Bacteria</taxon>
        <taxon>Pseudomonadati</taxon>
        <taxon>Pseudomonadota</taxon>
        <taxon>Betaproteobacteria</taxon>
        <taxon>Burkholderiales</taxon>
        <taxon>Tepidimonas</taxon>
    </lineage>
</organism>
<protein>
    <submittedName>
        <fullName evidence="2">VanZ like family protein</fullName>
    </submittedName>
</protein>
<dbReference type="Proteomes" id="UP000316388">
    <property type="component" value="Unassembled WGS sequence"/>
</dbReference>
<evidence type="ECO:0000313" key="2">
    <source>
        <dbReference type="EMBL" id="TSE37420.1"/>
    </source>
</evidence>
<accession>A0A554XNL6</accession>
<dbReference type="RefSeq" id="WP_231960207.1">
    <property type="nucleotide sequence ID" value="NZ_LZDH01000045.1"/>
</dbReference>
<evidence type="ECO:0000313" key="3">
    <source>
        <dbReference type="Proteomes" id="UP000316388"/>
    </source>
</evidence>
<dbReference type="AlphaFoldDB" id="A0A554XNL6"/>
<feature type="domain" description="VanZ-like" evidence="1">
    <location>
        <begin position="31"/>
        <end position="138"/>
    </location>
</feature>
<comment type="caution">
    <text evidence="2">The sequence shown here is derived from an EMBL/GenBank/DDBJ whole genome shotgun (WGS) entry which is preliminary data.</text>
</comment>
<evidence type="ECO:0000259" key="1">
    <source>
        <dbReference type="Pfam" id="PF04892"/>
    </source>
</evidence>
<reference evidence="2 3" key="1">
    <citation type="submission" date="2019-07" db="EMBL/GenBank/DDBJ databases">
        <title>Tepidimonas fonticaldi AT-A2 draft genome.</title>
        <authorList>
            <person name="Da Costa M.S."/>
            <person name="Froufe H.J.C."/>
            <person name="Egas C."/>
            <person name="Albuquerque L."/>
        </authorList>
    </citation>
    <scope>NUCLEOTIDE SEQUENCE [LARGE SCALE GENOMIC DNA]</scope>
    <source>
        <strain evidence="2 3">AT-A2</strain>
    </source>
</reference>
<name>A0A554XNL6_9BURK</name>
<dbReference type="EMBL" id="VJOO01000006">
    <property type="protein sequence ID" value="TSE37420.1"/>
    <property type="molecule type" value="Genomic_DNA"/>
</dbReference>
<dbReference type="Pfam" id="PF04892">
    <property type="entry name" value="VanZ"/>
    <property type="match status" value="1"/>
</dbReference>